<dbReference type="Pfam" id="PF01124">
    <property type="entry name" value="MAPEG"/>
    <property type="match status" value="1"/>
</dbReference>
<name>A0AAN6ET38_EXODE</name>
<comment type="caution">
    <text evidence="6">The sequence shown here is derived from an EMBL/GenBank/DDBJ whole genome shotgun (WGS) entry which is preliminary data.</text>
</comment>
<gene>
    <name evidence="6" type="ORF">HRR80_005113</name>
</gene>
<keyword evidence="2 5" id="KW-0812">Transmembrane</keyword>
<dbReference type="PANTHER" id="PTHR35814:SF1">
    <property type="entry name" value="GLUTATHIONE S-TRANSFERASE-RELATED"/>
    <property type="match status" value="1"/>
</dbReference>
<evidence type="ECO:0008006" key="8">
    <source>
        <dbReference type="Google" id="ProtNLM"/>
    </source>
</evidence>
<dbReference type="AlphaFoldDB" id="A0AAN6ET38"/>
<comment type="subcellular location">
    <subcellularLocation>
        <location evidence="1">Membrane</location>
    </subcellularLocation>
</comment>
<dbReference type="Gene3D" id="1.20.120.550">
    <property type="entry name" value="Membrane associated eicosanoid/glutathione metabolism-like domain"/>
    <property type="match status" value="1"/>
</dbReference>
<organism evidence="6 7">
    <name type="scientific">Exophiala dermatitidis</name>
    <name type="common">Black yeast-like fungus</name>
    <name type="synonym">Wangiella dermatitidis</name>
    <dbReference type="NCBI Taxonomy" id="5970"/>
    <lineage>
        <taxon>Eukaryota</taxon>
        <taxon>Fungi</taxon>
        <taxon>Dikarya</taxon>
        <taxon>Ascomycota</taxon>
        <taxon>Pezizomycotina</taxon>
        <taxon>Eurotiomycetes</taxon>
        <taxon>Chaetothyriomycetidae</taxon>
        <taxon>Chaetothyriales</taxon>
        <taxon>Herpotrichiellaceae</taxon>
        <taxon>Exophiala</taxon>
    </lineage>
</organism>
<dbReference type="SUPFAM" id="SSF161084">
    <property type="entry name" value="MAPEG domain-like"/>
    <property type="match status" value="1"/>
</dbReference>
<dbReference type="EMBL" id="JAJGCB010000009">
    <property type="protein sequence ID" value="KAJ8991057.1"/>
    <property type="molecule type" value="Genomic_DNA"/>
</dbReference>
<feature type="transmembrane region" description="Helical" evidence="5">
    <location>
        <begin position="134"/>
        <end position="154"/>
    </location>
</feature>
<evidence type="ECO:0000256" key="1">
    <source>
        <dbReference type="ARBA" id="ARBA00004370"/>
    </source>
</evidence>
<dbReference type="InterPro" id="IPR023352">
    <property type="entry name" value="MAPEG-like_dom_sf"/>
</dbReference>
<evidence type="ECO:0000313" key="6">
    <source>
        <dbReference type="EMBL" id="KAJ8991057.1"/>
    </source>
</evidence>
<dbReference type="GO" id="GO:0016020">
    <property type="term" value="C:membrane"/>
    <property type="evidence" value="ECO:0007669"/>
    <property type="project" value="UniProtKB-SubCell"/>
</dbReference>
<sequence>MSIPVGLTVPKLLPVTGTFAPAFGAYFALLAFRVSFARQATKTTLGERSRHSSKAQADAGAASVEEDSLLIATRSHANFVENVPFALLIASIVELNGGDRRALTTSLAGLLLARIVHVEFGLRAKGAVGWGRPVGTLSTLGIIVGLSSYAAYLVKSYWGF</sequence>
<protein>
    <recommendedName>
        <fullName evidence="8">Glutathione S-transferase</fullName>
    </recommendedName>
</protein>
<reference evidence="6" key="1">
    <citation type="submission" date="2023-01" db="EMBL/GenBank/DDBJ databases">
        <title>Exophiala dermititidis isolated from Cystic Fibrosis Patient.</title>
        <authorList>
            <person name="Kurbessoian T."/>
            <person name="Crocker A."/>
            <person name="Murante D."/>
            <person name="Hogan D.A."/>
            <person name="Stajich J.E."/>
        </authorList>
    </citation>
    <scope>NUCLEOTIDE SEQUENCE</scope>
    <source>
        <strain evidence="6">Ex8</strain>
    </source>
</reference>
<evidence type="ECO:0000313" key="7">
    <source>
        <dbReference type="Proteomes" id="UP001161757"/>
    </source>
</evidence>
<evidence type="ECO:0000256" key="3">
    <source>
        <dbReference type="ARBA" id="ARBA00022989"/>
    </source>
</evidence>
<evidence type="ECO:0000256" key="2">
    <source>
        <dbReference type="ARBA" id="ARBA00022692"/>
    </source>
</evidence>
<feature type="transmembrane region" description="Helical" evidence="5">
    <location>
        <begin position="12"/>
        <end position="32"/>
    </location>
</feature>
<accession>A0AAN6ET38</accession>
<keyword evidence="3 5" id="KW-1133">Transmembrane helix</keyword>
<dbReference type="InterPro" id="IPR001129">
    <property type="entry name" value="Membr-assoc_MAPEG"/>
</dbReference>
<dbReference type="Proteomes" id="UP001161757">
    <property type="component" value="Unassembled WGS sequence"/>
</dbReference>
<dbReference type="PANTHER" id="PTHR35814">
    <property type="match status" value="1"/>
</dbReference>
<keyword evidence="4 5" id="KW-0472">Membrane</keyword>
<evidence type="ECO:0000256" key="4">
    <source>
        <dbReference type="ARBA" id="ARBA00023136"/>
    </source>
</evidence>
<proteinExistence type="predicted"/>
<evidence type="ECO:0000256" key="5">
    <source>
        <dbReference type="SAM" id="Phobius"/>
    </source>
</evidence>